<evidence type="ECO:0000256" key="1">
    <source>
        <dbReference type="SAM" id="Phobius"/>
    </source>
</evidence>
<dbReference type="InterPro" id="IPR036514">
    <property type="entry name" value="SGNH_hydro_sf"/>
</dbReference>
<keyword evidence="1" id="KW-0812">Transmembrane</keyword>
<gene>
    <name evidence="3" type="ORF">LCGC14_0679870</name>
</gene>
<keyword evidence="1" id="KW-0472">Membrane</keyword>
<evidence type="ECO:0000259" key="2">
    <source>
        <dbReference type="Pfam" id="PF13472"/>
    </source>
</evidence>
<keyword evidence="1" id="KW-1133">Transmembrane helix</keyword>
<protein>
    <recommendedName>
        <fullName evidence="2">SGNH hydrolase-type esterase domain-containing protein</fullName>
    </recommendedName>
</protein>
<name>A0A0F9QTN9_9ZZZZ</name>
<dbReference type="InterPro" id="IPR013830">
    <property type="entry name" value="SGNH_hydro"/>
</dbReference>
<reference evidence="3" key="1">
    <citation type="journal article" date="2015" name="Nature">
        <title>Complex archaea that bridge the gap between prokaryotes and eukaryotes.</title>
        <authorList>
            <person name="Spang A."/>
            <person name="Saw J.H."/>
            <person name="Jorgensen S.L."/>
            <person name="Zaremba-Niedzwiedzka K."/>
            <person name="Martijn J."/>
            <person name="Lind A.E."/>
            <person name="van Eijk R."/>
            <person name="Schleper C."/>
            <person name="Guy L."/>
            <person name="Ettema T.J."/>
        </authorList>
    </citation>
    <scope>NUCLEOTIDE SEQUENCE</scope>
</reference>
<feature type="domain" description="SGNH hydrolase-type esterase" evidence="2">
    <location>
        <begin position="66"/>
        <end position="322"/>
    </location>
</feature>
<dbReference type="EMBL" id="LAZR01001369">
    <property type="protein sequence ID" value="KKN45764.1"/>
    <property type="molecule type" value="Genomic_DNA"/>
</dbReference>
<organism evidence="3">
    <name type="scientific">marine sediment metagenome</name>
    <dbReference type="NCBI Taxonomy" id="412755"/>
    <lineage>
        <taxon>unclassified sequences</taxon>
        <taxon>metagenomes</taxon>
        <taxon>ecological metagenomes</taxon>
    </lineage>
</organism>
<comment type="caution">
    <text evidence="3">The sequence shown here is derived from an EMBL/GenBank/DDBJ whole genome shotgun (WGS) entry which is preliminary data.</text>
</comment>
<dbReference type="Pfam" id="PF13472">
    <property type="entry name" value="Lipase_GDSL_2"/>
    <property type="match status" value="1"/>
</dbReference>
<sequence>MNFLHRHPRLVGPILIALSITMTGLGLLALDLYYHHKHSKSAGTNYRGYRGEVLGKKGPNEFRIFVLGGSTAFGYGVGPYDSIPAHLERIVQSRISNEDKTVRVINLAYNNESAVCFADTLKYYDYLEPDAVIFYSGYNDNPTMTLYRKAKDCFRNQSWTFRTAGYLPILPLVAKERYYILRYGSVGDGYREAHARQKRGYMRAWYKRAVKAMPPPPFEPLGMKSAIDYGDQVQALDKYLGVINRTTNDLYGRGVGVIYVTQPYLSRDSYHFLQQKNIRHLFQSYSGYKHFQYVNLGDIFTQGKLKEYAYDGMHLTKEGNEAIAYALLEPTLWMIKTLRPDWNIIF</sequence>
<dbReference type="SUPFAM" id="SSF52266">
    <property type="entry name" value="SGNH hydrolase"/>
    <property type="match status" value="1"/>
</dbReference>
<feature type="transmembrane region" description="Helical" evidence="1">
    <location>
        <begin position="12"/>
        <end position="34"/>
    </location>
</feature>
<dbReference type="Gene3D" id="3.40.50.1110">
    <property type="entry name" value="SGNH hydrolase"/>
    <property type="match status" value="1"/>
</dbReference>
<evidence type="ECO:0000313" key="3">
    <source>
        <dbReference type="EMBL" id="KKN45764.1"/>
    </source>
</evidence>
<dbReference type="AlphaFoldDB" id="A0A0F9QTN9"/>
<proteinExistence type="predicted"/>
<accession>A0A0F9QTN9</accession>